<proteinExistence type="inferred from homology"/>
<dbReference type="PANTHER" id="PTHR10972:SF102">
    <property type="entry name" value="OXYSTEROL-BINDING PROTEIN"/>
    <property type="match status" value="1"/>
</dbReference>
<dbReference type="GO" id="GO:0032541">
    <property type="term" value="C:cortical endoplasmic reticulum"/>
    <property type="evidence" value="ECO:0007669"/>
    <property type="project" value="TreeGrafter"/>
</dbReference>
<gene>
    <name evidence="2" type="ORF">OXX778_LOCUS19456</name>
</gene>
<comment type="similarity">
    <text evidence="1">Belongs to the OSBP family.</text>
</comment>
<accession>A0A814LH42</accession>
<evidence type="ECO:0008006" key="4">
    <source>
        <dbReference type="Google" id="ProtNLM"/>
    </source>
</evidence>
<organism evidence="2 3">
    <name type="scientific">Brachionus calyciflorus</name>
    <dbReference type="NCBI Taxonomy" id="104777"/>
    <lineage>
        <taxon>Eukaryota</taxon>
        <taxon>Metazoa</taxon>
        <taxon>Spiralia</taxon>
        <taxon>Gnathifera</taxon>
        <taxon>Rotifera</taxon>
        <taxon>Eurotatoria</taxon>
        <taxon>Monogononta</taxon>
        <taxon>Pseudotrocha</taxon>
        <taxon>Ploima</taxon>
        <taxon>Brachionidae</taxon>
        <taxon>Brachionus</taxon>
    </lineage>
</organism>
<dbReference type="Gene3D" id="3.30.70.3490">
    <property type="match status" value="1"/>
</dbReference>
<dbReference type="GO" id="GO:0016020">
    <property type="term" value="C:membrane"/>
    <property type="evidence" value="ECO:0007669"/>
    <property type="project" value="TreeGrafter"/>
</dbReference>
<dbReference type="InterPro" id="IPR037239">
    <property type="entry name" value="OSBP_sf"/>
</dbReference>
<dbReference type="EMBL" id="CAJNOC010005894">
    <property type="protein sequence ID" value="CAF1064948.1"/>
    <property type="molecule type" value="Genomic_DNA"/>
</dbReference>
<dbReference type="AlphaFoldDB" id="A0A814LH42"/>
<dbReference type="Pfam" id="PF01237">
    <property type="entry name" value="Oxysterol_BP"/>
    <property type="match status" value="1"/>
</dbReference>
<name>A0A814LH42_9BILA</name>
<dbReference type="OrthoDB" id="10053431at2759"/>
<dbReference type="FunFam" id="2.40.160.120:FF:000004">
    <property type="entry name" value="Oxysterol-binding protein"/>
    <property type="match status" value="1"/>
</dbReference>
<dbReference type="Gene3D" id="2.40.160.120">
    <property type="match status" value="1"/>
</dbReference>
<dbReference type="PANTHER" id="PTHR10972">
    <property type="entry name" value="OXYSTEROL-BINDING PROTEIN-RELATED"/>
    <property type="match status" value="1"/>
</dbReference>
<reference evidence="2" key="1">
    <citation type="submission" date="2021-02" db="EMBL/GenBank/DDBJ databases">
        <authorList>
            <person name="Nowell W R."/>
        </authorList>
    </citation>
    <scope>NUCLEOTIDE SEQUENCE</scope>
    <source>
        <strain evidence="2">Ploen Becks lab</strain>
    </source>
</reference>
<feature type="non-terminal residue" evidence="2">
    <location>
        <position position="306"/>
    </location>
</feature>
<dbReference type="GO" id="GO:0005829">
    <property type="term" value="C:cytosol"/>
    <property type="evidence" value="ECO:0007669"/>
    <property type="project" value="TreeGrafter"/>
</dbReference>
<dbReference type="InterPro" id="IPR000648">
    <property type="entry name" value="Oxysterol-bd"/>
</dbReference>
<dbReference type="GO" id="GO:0015485">
    <property type="term" value="F:cholesterol binding"/>
    <property type="evidence" value="ECO:0007669"/>
    <property type="project" value="TreeGrafter"/>
</dbReference>
<evidence type="ECO:0000313" key="2">
    <source>
        <dbReference type="EMBL" id="CAF1064948.1"/>
    </source>
</evidence>
<protein>
    <recommendedName>
        <fullName evidence="4">Oxysterol-binding protein</fullName>
    </recommendedName>
</protein>
<comment type="caution">
    <text evidence="2">The sequence shown here is derived from an EMBL/GenBank/DDBJ whole genome shotgun (WGS) entry which is preliminary data.</text>
</comment>
<dbReference type="Proteomes" id="UP000663879">
    <property type="component" value="Unassembled WGS sequence"/>
</dbReference>
<evidence type="ECO:0000256" key="1">
    <source>
        <dbReference type="ARBA" id="ARBA00008842"/>
    </source>
</evidence>
<evidence type="ECO:0000313" key="3">
    <source>
        <dbReference type="Proteomes" id="UP000663879"/>
    </source>
</evidence>
<keyword evidence="3" id="KW-1185">Reference proteome</keyword>
<dbReference type="SUPFAM" id="SSF144000">
    <property type="entry name" value="Oxysterol-binding protein-like"/>
    <property type="match status" value="1"/>
</dbReference>
<sequence>MLIQYNPKQRLKKPYNPILGEIFRSYWYNPKTDSKTFYIAEQVSHHPPITSFYVSNRKEGFCIYGTILARSKFYGNSVCAIMDGSAKLILLNRGEEYNISLPYANCKGILIGKLTMELGGKVSIDCPKTGYSTEIDFKLKPLLGGLEASNLIEGKIKFAKETVAVLNGKWDGEIVLQDKRENKQITLWKPDLKVIESRLKRFIVPLDEQEDFESEKLWLKVSEAIKISDQNLATEEKCKIETKQREEEFERRAKFIEFKSKFFTYDSINKEWLYNYSDLRPWDPQNDLYQYESNFKILTKTKLNLK</sequence>